<dbReference type="GO" id="GO:0008146">
    <property type="term" value="F:sulfotransferase activity"/>
    <property type="evidence" value="ECO:0007669"/>
    <property type="project" value="InterPro"/>
</dbReference>
<organism evidence="4 5">
    <name type="scientific">Patella caerulea</name>
    <name type="common">Rayed Mediterranean limpet</name>
    <dbReference type="NCBI Taxonomy" id="87958"/>
    <lineage>
        <taxon>Eukaryota</taxon>
        <taxon>Metazoa</taxon>
        <taxon>Spiralia</taxon>
        <taxon>Lophotrochozoa</taxon>
        <taxon>Mollusca</taxon>
        <taxon>Gastropoda</taxon>
        <taxon>Patellogastropoda</taxon>
        <taxon>Patelloidea</taxon>
        <taxon>Patellidae</taxon>
        <taxon>Patella</taxon>
    </lineage>
</organism>
<keyword evidence="5" id="KW-1185">Reference proteome</keyword>
<accession>A0AAN8JGP0</accession>
<name>A0AAN8JGP0_PATCE</name>
<dbReference type="Proteomes" id="UP001347796">
    <property type="component" value="Unassembled WGS sequence"/>
</dbReference>
<dbReference type="SUPFAM" id="SSF52540">
    <property type="entry name" value="P-loop containing nucleoside triphosphate hydrolases"/>
    <property type="match status" value="1"/>
</dbReference>
<dbReference type="EMBL" id="JAZGQO010000009">
    <property type="protein sequence ID" value="KAK6177901.1"/>
    <property type="molecule type" value="Genomic_DNA"/>
</dbReference>
<evidence type="ECO:0000313" key="4">
    <source>
        <dbReference type="EMBL" id="KAK6177901.1"/>
    </source>
</evidence>
<evidence type="ECO:0000259" key="3">
    <source>
        <dbReference type="Pfam" id="PF00685"/>
    </source>
</evidence>
<feature type="domain" description="Sulfotransferase" evidence="3">
    <location>
        <begin position="42"/>
        <end position="277"/>
    </location>
</feature>
<sequence>MSVVNIPDAAGKILTVQEIDGRLYPRFDPYVLRNVPSLKLRDDDVILCGFPKSGTHWLFEIGRLLLHGKLHTDVKPKESLFADMVPESELNEVDSPRIINTHVRFDRLPSDVKTKNLKILYVRRNPKDLVVSYYNHTRKLENYHYDGEFKDYLPLFSKGLAYGSWFDYVLEWEKIIANNQELSILDVTYEDLKEDPIKEIRRVSDFLGVQRSEDFIEEIKDFCNFSTMKDRFKDKMGITDGHNIFYRAGEVGDWKNWFTVAQNEWFDQLYRQKMANSKLKFKFTLNED</sequence>
<comment type="similarity">
    <text evidence="1">Belongs to the sulfotransferase 1 family.</text>
</comment>
<dbReference type="PANTHER" id="PTHR11783">
    <property type="entry name" value="SULFOTRANSFERASE SULT"/>
    <property type="match status" value="1"/>
</dbReference>
<keyword evidence="2" id="KW-0808">Transferase</keyword>
<protein>
    <recommendedName>
        <fullName evidence="3">Sulfotransferase domain-containing protein</fullName>
    </recommendedName>
</protein>
<evidence type="ECO:0000313" key="5">
    <source>
        <dbReference type="Proteomes" id="UP001347796"/>
    </source>
</evidence>
<dbReference type="Gene3D" id="3.40.50.300">
    <property type="entry name" value="P-loop containing nucleotide triphosphate hydrolases"/>
    <property type="match status" value="1"/>
</dbReference>
<dbReference type="AlphaFoldDB" id="A0AAN8JGP0"/>
<proteinExistence type="inferred from homology"/>
<dbReference type="Pfam" id="PF00685">
    <property type="entry name" value="Sulfotransfer_1"/>
    <property type="match status" value="1"/>
</dbReference>
<evidence type="ECO:0000256" key="1">
    <source>
        <dbReference type="ARBA" id="ARBA00005771"/>
    </source>
</evidence>
<gene>
    <name evidence="4" type="ORF">SNE40_012773</name>
</gene>
<reference evidence="4 5" key="1">
    <citation type="submission" date="2024-01" db="EMBL/GenBank/DDBJ databases">
        <title>The genome of the rayed Mediterranean limpet Patella caerulea (Linnaeus, 1758).</title>
        <authorList>
            <person name="Anh-Thu Weber A."/>
            <person name="Halstead-Nussloch G."/>
        </authorList>
    </citation>
    <scope>NUCLEOTIDE SEQUENCE [LARGE SCALE GENOMIC DNA]</scope>
    <source>
        <strain evidence="4">AATW-2023a</strain>
        <tissue evidence="4">Whole specimen</tissue>
    </source>
</reference>
<dbReference type="InterPro" id="IPR027417">
    <property type="entry name" value="P-loop_NTPase"/>
</dbReference>
<evidence type="ECO:0000256" key="2">
    <source>
        <dbReference type="ARBA" id="ARBA00022679"/>
    </source>
</evidence>
<comment type="caution">
    <text evidence="4">The sequence shown here is derived from an EMBL/GenBank/DDBJ whole genome shotgun (WGS) entry which is preliminary data.</text>
</comment>
<dbReference type="InterPro" id="IPR000863">
    <property type="entry name" value="Sulfotransferase_dom"/>
</dbReference>